<sequence>MIKRRFRSILREYLDQFPTVALLGPRQVGKTTLTREIGDECASLYLDLESPPDRDKLEDPVEYLSGHLSHCDSRDCLVGPILGRGTQARQFRE</sequence>
<reference evidence="2 3" key="1">
    <citation type="journal article" date="2023" name="Microorganisms">
        <title>Thiorhodovibrio frisius and Trv. litoralis spp. nov., Two Novel Members from a Clade of Fastidious Purple Sulfur Bacteria That Exhibit Unique Red-Shifted Light-Harvesting Capabilities.</title>
        <authorList>
            <person name="Methner A."/>
            <person name="Kuzyk S.B."/>
            <person name="Petersen J."/>
            <person name="Bauer S."/>
            <person name="Brinkmann H."/>
            <person name="Sichau K."/>
            <person name="Wanner G."/>
            <person name="Wolf J."/>
            <person name="Neumann-Schaal M."/>
            <person name="Henke P."/>
            <person name="Tank M."/>
            <person name="Sproer C."/>
            <person name="Bunk B."/>
            <person name="Overmann J."/>
        </authorList>
    </citation>
    <scope>NUCLEOTIDE SEQUENCE [LARGE SCALE GENOMIC DNA]</scope>
    <source>
        <strain evidence="2 3">DSM 6702</strain>
    </source>
</reference>
<evidence type="ECO:0000313" key="3">
    <source>
        <dbReference type="Proteomes" id="UP001432180"/>
    </source>
</evidence>
<dbReference type="Pfam" id="PF13173">
    <property type="entry name" value="AAA_14"/>
    <property type="match status" value="1"/>
</dbReference>
<gene>
    <name evidence="2" type="ORF">Thiowin_02949</name>
</gene>
<accession>A0ABZ0SCY6</accession>
<keyword evidence="3" id="KW-1185">Reference proteome</keyword>
<dbReference type="InterPro" id="IPR027417">
    <property type="entry name" value="P-loop_NTPase"/>
</dbReference>
<dbReference type="EMBL" id="CP121472">
    <property type="protein sequence ID" value="WPL17906.1"/>
    <property type="molecule type" value="Genomic_DNA"/>
</dbReference>
<dbReference type="Proteomes" id="UP001432180">
    <property type="component" value="Chromosome"/>
</dbReference>
<feature type="domain" description="AAA" evidence="1">
    <location>
        <begin position="18"/>
        <end position="62"/>
    </location>
</feature>
<evidence type="ECO:0000259" key="1">
    <source>
        <dbReference type="Pfam" id="PF13173"/>
    </source>
</evidence>
<proteinExistence type="predicted"/>
<dbReference type="SUPFAM" id="SSF52540">
    <property type="entry name" value="P-loop containing nucleoside triphosphate hydrolases"/>
    <property type="match status" value="1"/>
</dbReference>
<organism evidence="2 3">
    <name type="scientific">Thiorhodovibrio winogradskyi</name>
    <dbReference type="NCBI Taxonomy" id="77007"/>
    <lineage>
        <taxon>Bacteria</taxon>
        <taxon>Pseudomonadati</taxon>
        <taxon>Pseudomonadota</taxon>
        <taxon>Gammaproteobacteria</taxon>
        <taxon>Chromatiales</taxon>
        <taxon>Chromatiaceae</taxon>
        <taxon>Thiorhodovibrio</taxon>
    </lineage>
</organism>
<protein>
    <recommendedName>
        <fullName evidence="1">AAA domain-containing protein</fullName>
    </recommendedName>
</protein>
<dbReference type="Gene3D" id="3.40.50.300">
    <property type="entry name" value="P-loop containing nucleotide triphosphate hydrolases"/>
    <property type="match status" value="1"/>
</dbReference>
<dbReference type="InterPro" id="IPR041682">
    <property type="entry name" value="AAA_14"/>
</dbReference>
<name>A0ABZ0SCY6_9GAMM</name>
<dbReference type="RefSeq" id="WP_328983707.1">
    <property type="nucleotide sequence ID" value="NZ_CP121472.1"/>
</dbReference>
<evidence type="ECO:0000313" key="2">
    <source>
        <dbReference type="EMBL" id="WPL17906.1"/>
    </source>
</evidence>